<dbReference type="GO" id="GO:0004803">
    <property type="term" value="F:transposase activity"/>
    <property type="evidence" value="ECO:0007669"/>
    <property type="project" value="InterPro"/>
</dbReference>
<dbReference type="InterPro" id="IPR003346">
    <property type="entry name" value="Transposase_20"/>
</dbReference>
<gene>
    <name evidence="3" type="ORF">FHR33_009201</name>
</gene>
<organism evidence="3 4">
    <name type="scientific">Nonomuraea dietziae</name>
    <dbReference type="NCBI Taxonomy" id="65515"/>
    <lineage>
        <taxon>Bacteria</taxon>
        <taxon>Bacillati</taxon>
        <taxon>Actinomycetota</taxon>
        <taxon>Actinomycetes</taxon>
        <taxon>Streptosporangiales</taxon>
        <taxon>Streptosporangiaceae</taxon>
        <taxon>Nonomuraea</taxon>
    </lineage>
</organism>
<keyword evidence="4" id="KW-1185">Reference proteome</keyword>
<evidence type="ECO:0000313" key="3">
    <source>
        <dbReference type="EMBL" id="MBB3733254.1"/>
    </source>
</evidence>
<reference evidence="3 4" key="1">
    <citation type="submission" date="2020-08" db="EMBL/GenBank/DDBJ databases">
        <title>Sequencing the genomes of 1000 actinobacteria strains.</title>
        <authorList>
            <person name="Klenk H.-P."/>
        </authorList>
    </citation>
    <scope>NUCLEOTIDE SEQUENCE [LARGE SCALE GENOMIC DNA]</scope>
    <source>
        <strain evidence="3 4">DSM 44320</strain>
    </source>
</reference>
<evidence type="ECO:0000313" key="4">
    <source>
        <dbReference type="Proteomes" id="UP000579945"/>
    </source>
</evidence>
<evidence type="ECO:0000259" key="2">
    <source>
        <dbReference type="Pfam" id="PF02371"/>
    </source>
</evidence>
<feature type="coiled-coil region" evidence="1">
    <location>
        <begin position="43"/>
        <end position="70"/>
    </location>
</feature>
<keyword evidence="1" id="KW-0175">Coiled coil</keyword>
<dbReference type="GO" id="GO:0006313">
    <property type="term" value="P:DNA transposition"/>
    <property type="evidence" value="ECO:0007669"/>
    <property type="project" value="InterPro"/>
</dbReference>
<dbReference type="PANTHER" id="PTHR33055">
    <property type="entry name" value="TRANSPOSASE FOR INSERTION SEQUENCE ELEMENT IS1111A"/>
    <property type="match status" value="1"/>
</dbReference>
<evidence type="ECO:0000256" key="1">
    <source>
        <dbReference type="SAM" id="Coils"/>
    </source>
</evidence>
<dbReference type="EMBL" id="JACIBV010000002">
    <property type="protein sequence ID" value="MBB3733254.1"/>
    <property type="molecule type" value="Genomic_DNA"/>
</dbReference>
<dbReference type="Pfam" id="PF02371">
    <property type="entry name" value="Transposase_20"/>
    <property type="match status" value="1"/>
</dbReference>
<dbReference type="InterPro" id="IPR047650">
    <property type="entry name" value="Transpos_IS110"/>
</dbReference>
<dbReference type="RefSeq" id="WP_221242553.1">
    <property type="nucleotide sequence ID" value="NZ_BAAAXX010000042.1"/>
</dbReference>
<feature type="domain" description="Transposase IS116/IS110/IS902 C-terminal" evidence="2">
    <location>
        <begin position="74"/>
        <end position="156"/>
    </location>
</feature>
<dbReference type="AlphaFoldDB" id="A0A7W5YUG9"/>
<accession>A0A7W5YUG9</accession>
<dbReference type="Proteomes" id="UP000579945">
    <property type="component" value="Unassembled WGS sequence"/>
</dbReference>
<name>A0A7W5YUG9_9ACTN</name>
<comment type="caution">
    <text evidence="3">The sequence shown here is derived from an EMBL/GenBank/DDBJ whole genome shotgun (WGS) entry which is preliminary data.</text>
</comment>
<dbReference type="GO" id="GO:0003677">
    <property type="term" value="F:DNA binding"/>
    <property type="evidence" value="ECO:0007669"/>
    <property type="project" value="InterPro"/>
</dbReference>
<sequence length="196" mass="21993">MTAPEQQRQRLRGLTRTALIDACLALRPSATTDPEERTRRLVMQRLARRIRDLTGEIHAADDELAALVHQHMGHLLQMRGVGVITAAQCWVSWSGPGRFRNEAAFAALAGVAPIEASSGKNTRHRLNPHGDRALNRALHHIALTLQRWDPETRQYVAKRISDGKTRREATRCLKRYLARKIYRALENGPSAVTEAA</sequence>
<dbReference type="PANTHER" id="PTHR33055:SF16">
    <property type="entry name" value="TRANSPOSASE FOR INSERTION SEQUENCE ELEMENT IS1547"/>
    <property type="match status" value="1"/>
</dbReference>
<protein>
    <submittedName>
        <fullName evidence="3">Transposase</fullName>
    </submittedName>
</protein>
<proteinExistence type="predicted"/>
<dbReference type="GeneID" id="95396061"/>